<sequence length="96" mass="10012">MAGWELARKTVDRCRILAVNHDLGAVVLPVGAAQGVFNGLIFHVPGKSPAEPAVSLRVVSTRALTAAAVVTDGDIRALSPGAEAVTDLQTLINREQ</sequence>
<gene>
    <name evidence="1" type="ORF">SDC9_145269</name>
</gene>
<dbReference type="AlphaFoldDB" id="A0A645EAC8"/>
<organism evidence="1">
    <name type="scientific">bioreactor metagenome</name>
    <dbReference type="NCBI Taxonomy" id="1076179"/>
    <lineage>
        <taxon>unclassified sequences</taxon>
        <taxon>metagenomes</taxon>
        <taxon>ecological metagenomes</taxon>
    </lineage>
</organism>
<proteinExistence type="predicted"/>
<comment type="caution">
    <text evidence="1">The sequence shown here is derived from an EMBL/GenBank/DDBJ whole genome shotgun (WGS) entry which is preliminary data.</text>
</comment>
<name>A0A645EAC8_9ZZZZ</name>
<accession>A0A645EAC8</accession>
<evidence type="ECO:0000313" key="1">
    <source>
        <dbReference type="EMBL" id="MPM98088.1"/>
    </source>
</evidence>
<reference evidence="1" key="1">
    <citation type="submission" date="2019-08" db="EMBL/GenBank/DDBJ databases">
        <authorList>
            <person name="Kucharzyk K."/>
            <person name="Murdoch R.W."/>
            <person name="Higgins S."/>
            <person name="Loffler F."/>
        </authorList>
    </citation>
    <scope>NUCLEOTIDE SEQUENCE</scope>
</reference>
<dbReference type="EMBL" id="VSSQ01044275">
    <property type="protein sequence ID" value="MPM98088.1"/>
    <property type="molecule type" value="Genomic_DNA"/>
</dbReference>
<protein>
    <submittedName>
        <fullName evidence="1">Uncharacterized protein</fullName>
    </submittedName>
</protein>